<dbReference type="EMBL" id="CAKOGL010000007">
    <property type="protein sequence ID" value="CAH2089042.1"/>
    <property type="molecule type" value="Genomic_DNA"/>
</dbReference>
<sequence>MENKSRRSRRRRRSVSNSESSSSLRSQSRRSDKRPKRSRRSKDLHWRQRRNHDRSATPPLEEASNRNEPSSKTNSEVNAEQLATANTSRLDSDNFMSILKDFVQSIRSDGNAERYPAMNVIPDFDPSRRNQTISMWLSKVNECVMKCAS</sequence>
<reference evidence="2" key="1">
    <citation type="submission" date="2022-03" db="EMBL/GenBank/DDBJ databases">
        <authorList>
            <person name="Tunstrom K."/>
        </authorList>
    </citation>
    <scope>NUCLEOTIDE SEQUENCE</scope>
</reference>
<feature type="compositionally biased region" description="Polar residues" evidence="1">
    <location>
        <begin position="66"/>
        <end position="89"/>
    </location>
</feature>
<gene>
    <name evidence="2" type="ORF">EEDITHA_LOCUS5138</name>
</gene>
<keyword evidence="3" id="KW-1185">Reference proteome</keyword>
<feature type="region of interest" description="Disordered" evidence="1">
    <location>
        <begin position="1"/>
        <end position="89"/>
    </location>
</feature>
<feature type="compositionally biased region" description="Low complexity" evidence="1">
    <location>
        <begin position="15"/>
        <end position="26"/>
    </location>
</feature>
<organism evidence="2 3">
    <name type="scientific">Euphydryas editha</name>
    <name type="common">Edith's checkerspot</name>
    <dbReference type="NCBI Taxonomy" id="104508"/>
    <lineage>
        <taxon>Eukaryota</taxon>
        <taxon>Metazoa</taxon>
        <taxon>Ecdysozoa</taxon>
        <taxon>Arthropoda</taxon>
        <taxon>Hexapoda</taxon>
        <taxon>Insecta</taxon>
        <taxon>Pterygota</taxon>
        <taxon>Neoptera</taxon>
        <taxon>Endopterygota</taxon>
        <taxon>Lepidoptera</taxon>
        <taxon>Glossata</taxon>
        <taxon>Ditrysia</taxon>
        <taxon>Papilionoidea</taxon>
        <taxon>Nymphalidae</taxon>
        <taxon>Nymphalinae</taxon>
        <taxon>Euphydryas</taxon>
    </lineage>
</organism>
<evidence type="ECO:0000313" key="3">
    <source>
        <dbReference type="Proteomes" id="UP001153954"/>
    </source>
</evidence>
<evidence type="ECO:0000256" key="1">
    <source>
        <dbReference type="SAM" id="MobiDB-lite"/>
    </source>
</evidence>
<comment type="caution">
    <text evidence="2">The sequence shown here is derived from an EMBL/GenBank/DDBJ whole genome shotgun (WGS) entry which is preliminary data.</text>
</comment>
<dbReference type="Proteomes" id="UP001153954">
    <property type="component" value="Unassembled WGS sequence"/>
</dbReference>
<evidence type="ECO:0000313" key="2">
    <source>
        <dbReference type="EMBL" id="CAH2089042.1"/>
    </source>
</evidence>
<feature type="compositionally biased region" description="Basic residues" evidence="1">
    <location>
        <begin position="1"/>
        <end position="14"/>
    </location>
</feature>
<proteinExistence type="predicted"/>
<name>A0AAU9TT42_EUPED</name>
<feature type="compositionally biased region" description="Basic residues" evidence="1">
    <location>
        <begin position="27"/>
        <end position="40"/>
    </location>
</feature>
<accession>A0AAU9TT42</accession>
<protein>
    <submittedName>
        <fullName evidence="2">Uncharacterized protein</fullName>
    </submittedName>
</protein>
<dbReference type="AlphaFoldDB" id="A0AAU9TT42"/>